<name>A0A1G7PJU8_9ACTN</name>
<keyword evidence="4 6" id="KW-1133">Transmembrane helix</keyword>
<reference evidence="9" key="1">
    <citation type="submission" date="2016-10" db="EMBL/GenBank/DDBJ databases">
        <authorList>
            <person name="Varghese N."/>
            <person name="Submissions S."/>
        </authorList>
    </citation>
    <scope>NUCLEOTIDE SEQUENCE [LARGE SCALE GENOMIC DNA]</scope>
    <source>
        <strain evidence="9">DSM 44526</strain>
    </source>
</reference>
<dbReference type="PANTHER" id="PTHR43124">
    <property type="entry name" value="PURINE EFFLUX PUMP PBUE"/>
    <property type="match status" value="1"/>
</dbReference>
<dbReference type="AlphaFoldDB" id="A0A1G7PJU8"/>
<keyword evidence="5 6" id="KW-0472">Membrane</keyword>
<feature type="transmembrane region" description="Helical" evidence="6">
    <location>
        <begin position="83"/>
        <end position="104"/>
    </location>
</feature>
<dbReference type="Proteomes" id="UP000198863">
    <property type="component" value="Unassembled WGS sequence"/>
</dbReference>
<evidence type="ECO:0000256" key="3">
    <source>
        <dbReference type="ARBA" id="ARBA00022692"/>
    </source>
</evidence>
<evidence type="ECO:0000259" key="7">
    <source>
        <dbReference type="PROSITE" id="PS50850"/>
    </source>
</evidence>
<dbReference type="PROSITE" id="PS50850">
    <property type="entry name" value="MFS"/>
    <property type="match status" value="1"/>
</dbReference>
<dbReference type="PANTHER" id="PTHR43124:SF3">
    <property type="entry name" value="CHLORAMPHENICOL EFFLUX PUMP RV0191"/>
    <property type="match status" value="1"/>
</dbReference>
<gene>
    <name evidence="8" type="ORF">SAMN05660324_1116</name>
</gene>
<dbReference type="Pfam" id="PF07690">
    <property type="entry name" value="MFS_1"/>
    <property type="match status" value="1"/>
</dbReference>
<protein>
    <submittedName>
        <fullName evidence="8">MFS transporter, DHA1 family, arabinose polymer transporter</fullName>
    </submittedName>
</protein>
<evidence type="ECO:0000256" key="5">
    <source>
        <dbReference type="ARBA" id="ARBA00023136"/>
    </source>
</evidence>
<feature type="transmembrane region" description="Helical" evidence="6">
    <location>
        <begin position="110"/>
        <end position="133"/>
    </location>
</feature>
<keyword evidence="9" id="KW-1185">Reference proteome</keyword>
<feature type="transmembrane region" description="Helical" evidence="6">
    <location>
        <begin position="169"/>
        <end position="192"/>
    </location>
</feature>
<evidence type="ECO:0000256" key="1">
    <source>
        <dbReference type="ARBA" id="ARBA00004651"/>
    </source>
</evidence>
<feature type="transmembrane region" description="Helical" evidence="6">
    <location>
        <begin position="213"/>
        <end position="235"/>
    </location>
</feature>
<dbReference type="InterPro" id="IPR011701">
    <property type="entry name" value="MFS"/>
</dbReference>
<feature type="transmembrane region" description="Helical" evidence="6">
    <location>
        <begin position="59"/>
        <end position="76"/>
    </location>
</feature>
<evidence type="ECO:0000313" key="9">
    <source>
        <dbReference type="Proteomes" id="UP000198863"/>
    </source>
</evidence>
<feature type="transmembrane region" description="Helical" evidence="6">
    <location>
        <begin position="247"/>
        <end position="268"/>
    </location>
</feature>
<organism evidence="8 9">
    <name type="scientific">Klenkia brasiliensis</name>
    <dbReference type="NCBI Taxonomy" id="333142"/>
    <lineage>
        <taxon>Bacteria</taxon>
        <taxon>Bacillati</taxon>
        <taxon>Actinomycetota</taxon>
        <taxon>Actinomycetes</taxon>
        <taxon>Geodermatophilales</taxon>
        <taxon>Geodermatophilaceae</taxon>
        <taxon>Klenkia</taxon>
    </lineage>
</organism>
<keyword evidence="2" id="KW-1003">Cell membrane</keyword>
<keyword evidence="3 6" id="KW-0812">Transmembrane</keyword>
<evidence type="ECO:0000256" key="6">
    <source>
        <dbReference type="SAM" id="Phobius"/>
    </source>
</evidence>
<feature type="transmembrane region" description="Helical" evidence="6">
    <location>
        <begin position="344"/>
        <end position="364"/>
    </location>
</feature>
<accession>A0A1G7PJU8</accession>
<feature type="transmembrane region" description="Helical" evidence="6">
    <location>
        <begin position="14"/>
        <end position="39"/>
    </location>
</feature>
<dbReference type="GO" id="GO:0022857">
    <property type="term" value="F:transmembrane transporter activity"/>
    <property type="evidence" value="ECO:0007669"/>
    <property type="project" value="InterPro"/>
</dbReference>
<dbReference type="SUPFAM" id="SSF103473">
    <property type="entry name" value="MFS general substrate transporter"/>
    <property type="match status" value="1"/>
</dbReference>
<dbReference type="InterPro" id="IPR020846">
    <property type="entry name" value="MFS_dom"/>
</dbReference>
<dbReference type="InterPro" id="IPR036259">
    <property type="entry name" value="MFS_trans_sf"/>
</dbReference>
<comment type="subcellular location">
    <subcellularLocation>
        <location evidence="1">Cell membrane</location>
        <topology evidence="1">Multi-pass membrane protein</topology>
    </subcellularLocation>
</comment>
<sequence>MTATATRPTATRRAALAIAVLSCGAVAIGISEFVVMGLLPEIARGVDVDIPTAGHVVSAYAFGVVVGAPVIAATAARLPRKGLLVGLLAAFLAGTVLTAVAPGYGTLLAARFVAGLPHGAYFGVASLVAASLVPPEAKGRAVSSVMLGLSVATLAGVPAATWLGQTLGWRAAFVAVLAVAVLTLLAVLAVVPRTPGNPQATVRSELGALRRPQVWLTLGVAVVGFGGFFALYAYIAPLTTEVAGAPAGAVPLVLLAFGVGGVLGTVLGGKLADVALFRSLVWSMVGTGVLLGAVYVGSRSVVSLLALALCITVVTSVLVVTLQLRLMQVAREAELLGAALNHSALNAANGLGALLGGWVIASGWGYQSTALVGVVLAVLGLGVLAWSAALRRRVPD</sequence>
<evidence type="ECO:0000256" key="4">
    <source>
        <dbReference type="ARBA" id="ARBA00022989"/>
    </source>
</evidence>
<dbReference type="EMBL" id="FNCF01000002">
    <property type="protein sequence ID" value="SDF86394.1"/>
    <property type="molecule type" value="Genomic_DNA"/>
</dbReference>
<proteinExistence type="predicted"/>
<feature type="domain" description="Major facilitator superfamily (MFS) profile" evidence="7">
    <location>
        <begin position="17"/>
        <end position="392"/>
    </location>
</feature>
<feature type="transmembrane region" description="Helical" evidence="6">
    <location>
        <begin position="145"/>
        <end position="163"/>
    </location>
</feature>
<evidence type="ECO:0000256" key="2">
    <source>
        <dbReference type="ARBA" id="ARBA00022475"/>
    </source>
</evidence>
<dbReference type="Gene3D" id="1.20.1250.20">
    <property type="entry name" value="MFS general substrate transporter like domains"/>
    <property type="match status" value="2"/>
</dbReference>
<feature type="transmembrane region" description="Helical" evidence="6">
    <location>
        <begin position="370"/>
        <end position="390"/>
    </location>
</feature>
<feature type="transmembrane region" description="Helical" evidence="6">
    <location>
        <begin position="304"/>
        <end position="324"/>
    </location>
</feature>
<dbReference type="CDD" id="cd17324">
    <property type="entry name" value="MFS_NepI_like"/>
    <property type="match status" value="1"/>
</dbReference>
<feature type="transmembrane region" description="Helical" evidence="6">
    <location>
        <begin position="280"/>
        <end position="298"/>
    </location>
</feature>
<dbReference type="RefSeq" id="WP_242658167.1">
    <property type="nucleotide sequence ID" value="NZ_FNCF01000002.1"/>
</dbReference>
<dbReference type="InterPro" id="IPR050189">
    <property type="entry name" value="MFS_Efflux_Transporters"/>
</dbReference>
<dbReference type="GO" id="GO:0005886">
    <property type="term" value="C:plasma membrane"/>
    <property type="evidence" value="ECO:0007669"/>
    <property type="project" value="UniProtKB-SubCell"/>
</dbReference>
<evidence type="ECO:0000313" key="8">
    <source>
        <dbReference type="EMBL" id="SDF86394.1"/>
    </source>
</evidence>